<evidence type="ECO:0000313" key="4">
    <source>
        <dbReference type="Proteomes" id="UP000250744"/>
    </source>
</evidence>
<feature type="transmembrane region" description="Helical" evidence="1">
    <location>
        <begin position="108"/>
        <end position="125"/>
    </location>
</feature>
<dbReference type="PANTHER" id="PTHR42736:SF1">
    <property type="entry name" value="PROTEIN-GLUTAMINE GAMMA-GLUTAMYLTRANSFERASE"/>
    <property type="match status" value="1"/>
</dbReference>
<dbReference type="InterPro" id="IPR038765">
    <property type="entry name" value="Papain-like_cys_pep_sf"/>
</dbReference>
<gene>
    <name evidence="3" type="ORF">DN062_07160</name>
</gene>
<feature type="transmembrane region" description="Helical" evidence="1">
    <location>
        <begin position="131"/>
        <end position="151"/>
    </location>
</feature>
<feature type="transmembrane region" description="Helical" evidence="1">
    <location>
        <begin position="62"/>
        <end position="80"/>
    </location>
</feature>
<name>A0A364NNT3_9GAMM</name>
<keyword evidence="1" id="KW-1133">Transmembrane helix</keyword>
<dbReference type="Pfam" id="PF01841">
    <property type="entry name" value="Transglut_core"/>
    <property type="match status" value="1"/>
</dbReference>
<dbReference type="AlphaFoldDB" id="A0A364NNT3"/>
<keyword evidence="1" id="KW-0472">Membrane</keyword>
<accession>A0A364NNT3</accession>
<feature type="transmembrane region" description="Helical" evidence="1">
    <location>
        <begin position="163"/>
        <end position="182"/>
    </location>
</feature>
<dbReference type="Proteomes" id="UP000250744">
    <property type="component" value="Unassembled WGS sequence"/>
</dbReference>
<dbReference type="EMBL" id="QKRX01000004">
    <property type="protein sequence ID" value="RAU18545.1"/>
    <property type="molecule type" value="Genomic_DNA"/>
</dbReference>
<proteinExistence type="predicted"/>
<dbReference type="Gene3D" id="3.10.620.30">
    <property type="match status" value="1"/>
</dbReference>
<dbReference type="InterPro" id="IPR052901">
    <property type="entry name" value="Bact_TGase-like"/>
</dbReference>
<evidence type="ECO:0000259" key="2">
    <source>
        <dbReference type="SMART" id="SM00460"/>
    </source>
</evidence>
<dbReference type="InterPro" id="IPR021878">
    <property type="entry name" value="TgpA_N"/>
</dbReference>
<dbReference type="RefSeq" id="WP_112158650.1">
    <property type="nucleotide sequence ID" value="NZ_QKRX01000004.1"/>
</dbReference>
<keyword evidence="4" id="KW-1185">Reference proteome</keyword>
<evidence type="ECO:0000313" key="3">
    <source>
        <dbReference type="EMBL" id="RAU18545.1"/>
    </source>
</evidence>
<feature type="transmembrane region" description="Helical" evidence="1">
    <location>
        <begin position="547"/>
        <end position="567"/>
    </location>
</feature>
<dbReference type="PANTHER" id="PTHR42736">
    <property type="entry name" value="PROTEIN-GLUTAMINE GAMMA-GLUTAMYLTRANSFERASE"/>
    <property type="match status" value="1"/>
</dbReference>
<dbReference type="SUPFAM" id="SSF54001">
    <property type="entry name" value="Cysteine proteinases"/>
    <property type="match status" value="1"/>
</dbReference>
<feature type="domain" description="Transglutaminase-like" evidence="2">
    <location>
        <begin position="399"/>
        <end position="470"/>
    </location>
</feature>
<dbReference type="Pfam" id="PF13559">
    <property type="entry name" value="DUF4129"/>
    <property type="match status" value="1"/>
</dbReference>
<dbReference type="InterPro" id="IPR025403">
    <property type="entry name" value="TgpA-like_C"/>
</dbReference>
<keyword evidence="1" id="KW-0812">Transmembrane</keyword>
<dbReference type="OrthoDB" id="9804872at2"/>
<reference evidence="3 4" key="1">
    <citation type="submission" date="2018-06" db="EMBL/GenBank/DDBJ databases">
        <title>Nitrincola tibetense sp. nov., isolated from Lake XuguoCo on Tibetan Plateau.</title>
        <authorList>
            <person name="Xing P."/>
        </authorList>
    </citation>
    <scope>NUCLEOTIDE SEQUENCE [LARGE SCALE GENOMIC DNA]</scope>
    <source>
        <strain evidence="4">xg18</strain>
    </source>
</reference>
<evidence type="ECO:0000256" key="1">
    <source>
        <dbReference type="SAM" id="Phobius"/>
    </source>
</evidence>
<dbReference type="Pfam" id="PF11992">
    <property type="entry name" value="TgpA_N"/>
    <property type="match status" value="1"/>
</dbReference>
<dbReference type="SMART" id="SM00460">
    <property type="entry name" value="TGc"/>
    <property type="match status" value="1"/>
</dbReference>
<sequence length="660" mass="75419">MQKVLPEKLSRSAVVWQMLAFSWLLLPHLSWIPIWLMLLSAFGLSARWLIHSGRIGFPHWSIRLFLVLIAAVGLGFSFGVSASLEAMVALLIAGMALKLFEVYRRRDALVLIYVGLFLTGSGFLLEQSLFMAPYLLLSAAFLIAALNSVWMGADVTLLKPLKVAGFMLLPALPLMLVLFVVFPRIGPLWSVQTDTPVAKTGLSDTMSPGDVSRLTRSGELAFRVVFDQGAPPPSSQRYWRALVLGDFDGRAWRQSASYDSSPEPLLQRERFVHYTVIQEPSGRPWMFALDAPVTSDDVRMTRARTLMAASDIHQRRQYRLMSALSYHLQPELSEVDRTRYLSLPKSSNPRAQALADQWWQDVDYQPQAFIQRVLMEFNRDFIYTLEPAALGAQAIDDFLLNTRQGFCEHFAGATAFLLRHVGIPARVVTGYHGGEWNPLQNYLIVRQYDAHAWIEVWLEGQGWVRLDPTEAVAPERILQSADEVFSGQAGFLADRPLNTWVSGRWLRQLQLQYDALNFSWQRWVLNYHQQQSNFLSQWLGELSYQKIALALIVPFVFVTGILSWILLRARPMLPDDPYRRSLQKLLRYLSRKGLERNPEETIRQFALRLLSEYPELSSSLQKLADVDDLIRYAEDTSPVQYQTFNKAIKECYRRAKQLSV</sequence>
<dbReference type="InterPro" id="IPR002931">
    <property type="entry name" value="Transglutaminase-like"/>
</dbReference>
<organism evidence="3 4">
    <name type="scientific">Nitrincola tibetensis</name>
    <dbReference type="NCBI Taxonomy" id="2219697"/>
    <lineage>
        <taxon>Bacteria</taxon>
        <taxon>Pseudomonadati</taxon>
        <taxon>Pseudomonadota</taxon>
        <taxon>Gammaproteobacteria</taxon>
        <taxon>Oceanospirillales</taxon>
        <taxon>Oceanospirillaceae</taxon>
        <taxon>Nitrincola</taxon>
    </lineage>
</organism>
<protein>
    <submittedName>
        <fullName evidence="3">DUF3488 domain-containing protein</fullName>
    </submittedName>
</protein>
<comment type="caution">
    <text evidence="3">The sequence shown here is derived from an EMBL/GenBank/DDBJ whole genome shotgun (WGS) entry which is preliminary data.</text>
</comment>